<evidence type="ECO:0000313" key="1">
    <source>
        <dbReference type="EMBL" id="KTB30082.1"/>
    </source>
</evidence>
<dbReference type="eggNOG" id="ENOG502SN5E">
    <property type="taxonomic scope" value="Eukaryota"/>
</dbReference>
<protein>
    <submittedName>
        <fullName evidence="1">Uncharacterized protein</fullName>
    </submittedName>
</protein>
<gene>
    <name evidence="1" type="ORF">WG66_17374</name>
</gene>
<dbReference type="AlphaFoldDB" id="A0A0W0F1K5"/>
<organism evidence="1 2">
    <name type="scientific">Moniliophthora roreri</name>
    <name type="common">Frosty pod rot fungus</name>
    <name type="synonym">Monilia roreri</name>
    <dbReference type="NCBI Taxonomy" id="221103"/>
    <lineage>
        <taxon>Eukaryota</taxon>
        <taxon>Fungi</taxon>
        <taxon>Dikarya</taxon>
        <taxon>Basidiomycota</taxon>
        <taxon>Agaricomycotina</taxon>
        <taxon>Agaricomycetes</taxon>
        <taxon>Agaricomycetidae</taxon>
        <taxon>Agaricales</taxon>
        <taxon>Marasmiineae</taxon>
        <taxon>Marasmiaceae</taxon>
        <taxon>Moniliophthora</taxon>
    </lineage>
</organism>
<sequence>MSETRRLLEAARALSQLLDARNVAHAFYGSVLTAVLANLPQSDEIYCIVEGGQGQVHPFRRVRDCITGNEDLAIIHSPWTNRLYVSYRRLIPSIEIEILPAGEAGPRRLDTTTVMRIQNVPFLSISEFIRAKLKSWMIGGSDRDAQDISWILSRFWNRVDINRIPECDMNSFVSRYSTVAPAWSALRRKYSL</sequence>
<proteinExistence type="predicted"/>
<name>A0A0W0F1K5_MONRR</name>
<comment type="caution">
    <text evidence="1">The sequence shown here is derived from an EMBL/GenBank/DDBJ whole genome shotgun (WGS) entry which is preliminary data.</text>
</comment>
<evidence type="ECO:0000313" key="2">
    <source>
        <dbReference type="Proteomes" id="UP000054988"/>
    </source>
</evidence>
<dbReference type="EMBL" id="LATX01002399">
    <property type="protein sequence ID" value="KTB30082.1"/>
    <property type="molecule type" value="Genomic_DNA"/>
</dbReference>
<reference evidence="1 2" key="1">
    <citation type="submission" date="2015-12" db="EMBL/GenBank/DDBJ databases">
        <title>Draft genome sequence of Moniliophthora roreri, the causal agent of frosty pod rot of cacao.</title>
        <authorList>
            <person name="Aime M.C."/>
            <person name="Diaz-Valderrama J.R."/>
            <person name="Kijpornyongpan T."/>
            <person name="Phillips-Mora W."/>
        </authorList>
    </citation>
    <scope>NUCLEOTIDE SEQUENCE [LARGE SCALE GENOMIC DNA]</scope>
    <source>
        <strain evidence="1 2">MCA 2952</strain>
    </source>
</reference>
<accession>A0A0W0F1K5</accession>
<dbReference type="Proteomes" id="UP000054988">
    <property type="component" value="Unassembled WGS sequence"/>
</dbReference>